<keyword evidence="6 14" id="KW-0812">Transmembrane</keyword>
<dbReference type="NCBIfam" id="TIGR01400">
    <property type="entry name" value="fliR"/>
    <property type="match status" value="1"/>
</dbReference>
<keyword evidence="4" id="KW-0813">Transport</keyword>
<feature type="transmembrane region" description="Helical" evidence="14">
    <location>
        <begin position="151"/>
        <end position="170"/>
    </location>
</feature>
<evidence type="ECO:0000313" key="16">
    <source>
        <dbReference type="Proteomes" id="UP000190105"/>
    </source>
</evidence>
<dbReference type="PRINTS" id="PR00950">
    <property type="entry name" value="TYPE3IMSPROT"/>
</dbReference>
<evidence type="ECO:0000256" key="13">
    <source>
        <dbReference type="NCBIfam" id="TIGR01400"/>
    </source>
</evidence>
<feature type="transmembrane region" description="Helical" evidence="14">
    <location>
        <begin position="177"/>
        <end position="198"/>
    </location>
</feature>
<sequence>MIDNFIIYFLSTIRIISMLISSPIFSVRQIPSAVKVGLSLIISLIISPSLAAANSPLPHTLTELIASIGFEVLIGVSIGYVATLIFNSIRVSAQLMDFTVGFSMAQYYDPSTLNNSTPLERFFNWFAIMVFLIFNFHHVILSAIIKSFQVIPINITSINFNYFSAILSVFSKSFLIAMQLAAPVVIVIFITDFTLGLISRTVPQLNIFMLSLPVKVLVGLFAIASILPGLAHIYVKVFERISSDLIKFFNMVPFIMLMANDDKTEEPTYKKLQEAKKKGQVAKSIDLNSALILLGIGIVLSVMGEFYYNNGRLFIIDSFNHVTKDDLNLGSVTALFIYNLKNILIATLPIVLTVMILGIIGNLAQTGIILTSESLKFKFERLNPIEGIKKFFNKRTYFELIKSISKILVIGYVVFSFIKSKLNVILKTSDLNPLGIYPFVKSLIDAQLIRLIIILFVLGITDYIFQKRQYKKDMMMTKQEVKEEMKQSEGDPQIKSRIKQKQRELAMRRMMHEVPKATVVVTNPTHYAVALRYDRNKDFAPRVVAKGCDLVALKIKEIAKQNNVPVIENKEIARALYAKVDIDDIIPDELYQAVAEIIAYVYSINNHRG</sequence>
<dbReference type="STRING" id="1147123.SAMN05443428_10789"/>
<dbReference type="Pfam" id="PF01311">
    <property type="entry name" value="Bac_export_1"/>
    <property type="match status" value="1"/>
</dbReference>
<dbReference type="Gene3D" id="3.40.1690.10">
    <property type="entry name" value="secretion proteins EscU"/>
    <property type="match status" value="1"/>
</dbReference>
<keyword evidence="9 14" id="KW-1133">Transmembrane helix</keyword>
<keyword evidence="7" id="KW-1005">Bacterial flagellum biogenesis</keyword>
<dbReference type="InterPro" id="IPR029025">
    <property type="entry name" value="T3SS_substrate_exporter_C"/>
</dbReference>
<dbReference type="GO" id="GO:0044780">
    <property type="term" value="P:bacterial-type flagellum assembly"/>
    <property type="evidence" value="ECO:0007669"/>
    <property type="project" value="UniProtKB-UniRule"/>
</dbReference>
<dbReference type="AlphaFoldDB" id="A0A1T4XAE2"/>
<feature type="transmembrane region" description="Helical" evidence="14">
    <location>
        <begin position="6"/>
        <end position="25"/>
    </location>
</feature>
<dbReference type="GO" id="GO:0005886">
    <property type="term" value="C:plasma membrane"/>
    <property type="evidence" value="ECO:0007669"/>
    <property type="project" value="UniProtKB-SubCell"/>
</dbReference>
<feature type="transmembrane region" description="Helical" evidence="14">
    <location>
        <begin position="210"/>
        <end position="235"/>
    </location>
</feature>
<evidence type="ECO:0000256" key="14">
    <source>
        <dbReference type="RuleBase" id="RU362071"/>
    </source>
</evidence>
<dbReference type="GO" id="GO:0009306">
    <property type="term" value="P:protein secretion"/>
    <property type="evidence" value="ECO:0007669"/>
    <property type="project" value="InterPro"/>
</dbReference>
<dbReference type="GO" id="GO:0006605">
    <property type="term" value="P:protein targeting"/>
    <property type="evidence" value="ECO:0007669"/>
    <property type="project" value="UniProtKB-UniRule"/>
</dbReference>
<dbReference type="EMBL" id="FUYH01000007">
    <property type="protein sequence ID" value="SKA86459.1"/>
    <property type="molecule type" value="Genomic_DNA"/>
</dbReference>
<accession>A0A1T4XAE2</accession>
<dbReference type="InterPro" id="IPR006136">
    <property type="entry name" value="FlhB"/>
</dbReference>
<dbReference type="SUPFAM" id="SSF160544">
    <property type="entry name" value="EscU C-terminal domain-like"/>
    <property type="match status" value="1"/>
</dbReference>
<feature type="transmembrane region" description="Helical" evidence="14">
    <location>
        <begin position="122"/>
        <end position="145"/>
    </location>
</feature>
<feature type="transmembrane region" description="Helical" evidence="14">
    <location>
        <begin position="287"/>
        <end position="308"/>
    </location>
</feature>
<evidence type="ECO:0000256" key="6">
    <source>
        <dbReference type="ARBA" id="ARBA00022692"/>
    </source>
</evidence>
<dbReference type="FunFam" id="3.40.1690.10:FF:000001">
    <property type="entry name" value="Flagellar biosynthetic protein FlhB"/>
    <property type="match status" value="1"/>
</dbReference>
<evidence type="ECO:0000256" key="1">
    <source>
        <dbReference type="ARBA" id="ARBA00002578"/>
    </source>
</evidence>
<evidence type="ECO:0000256" key="3">
    <source>
        <dbReference type="ARBA" id="ARBA00010690"/>
    </source>
</evidence>
<dbReference type="GO" id="GO:0009425">
    <property type="term" value="C:bacterial-type flagellum basal body"/>
    <property type="evidence" value="ECO:0007669"/>
    <property type="project" value="UniProtKB-SubCell"/>
</dbReference>
<evidence type="ECO:0000256" key="11">
    <source>
        <dbReference type="ARBA" id="ARBA00023143"/>
    </source>
</evidence>
<feature type="transmembrane region" description="Helical" evidence="14">
    <location>
        <begin position="32"/>
        <end position="52"/>
    </location>
</feature>
<feature type="transmembrane region" description="Helical" evidence="14">
    <location>
        <begin position="397"/>
        <end position="418"/>
    </location>
</feature>
<keyword evidence="12" id="KW-1006">Bacterial flagellum protein export</keyword>
<dbReference type="PANTHER" id="PTHR30531">
    <property type="entry name" value="FLAGELLAR BIOSYNTHETIC PROTEIN FLHB"/>
    <property type="match status" value="1"/>
</dbReference>
<evidence type="ECO:0000256" key="4">
    <source>
        <dbReference type="ARBA" id="ARBA00022448"/>
    </source>
</evidence>
<comment type="function">
    <text evidence="1 14">Role in flagellar biosynthesis.</text>
</comment>
<dbReference type="Gene3D" id="6.10.250.2080">
    <property type="match status" value="1"/>
</dbReference>
<keyword evidence="5 14" id="KW-1003">Cell membrane</keyword>
<gene>
    <name evidence="15" type="ORF">SAMN05443428_10789</name>
</gene>
<dbReference type="InterPro" id="IPR002010">
    <property type="entry name" value="T3SS_IM_R"/>
</dbReference>
<evidence type="ECO:0000256" key="2">
    <source>
        <dbReference type="ARBA" id="ARBA00009772"/>
    </source>
</evidence>
<dbReference type="Pfam" id="PF01312">
    <property type="entry name" value="Bac_export_2"/>
    <property type="match status" value="1"/>
</dbReference>
<keyword evidence="10 14" id="KW-0472">Membrane</keyword>
<dbReference type="PANTHER" id="PTHR30531:SF12">
    <property type="entry name" value="FLAGELLAR BIOSYNTHETIC PROTEIN FLHB"/>
    <property type="match status" value="1"/>
</dbReference>
<comment type="subcellular location">
    <subcellularLocation>
        <location evidence="14">Cell membrane</location>
        <topology evidence="14">Multi-pass membrane protein</topology>
    </subcellularLocation>
    <subcellularLocation>
        <location evidence="14">Bacterial flagellum basal body</location>
    </subcellularLocation>
</comment>
<comment type="similarity">
    <text evidence="3">Belongs to the type III secretion exporter family.</text>
</comment>
<keyword evidence="11 14" id="KW-0975">Bacterial flagellum</keyword>
<evidence type="ECO:0000313" key="15">
    <source>
        <dbReference type="EMBL" id="SKA86459.1"/>
    </source>
</evidence>
<name>A0A1T4XAE2_9CLOT</name>
<keyword evidence="15" id="KW-0966">Cell projection</keyword>
<feature type="transmembrane region" description="Helical" evidence="14">
    <location>
        <begin position="448"/>
        <end position="465"/>
    </location>
</feature>
<dbReference type="InterPro" id="IPR006303">
    <property type="entry name" value="FliR"/>
</dbReference>
<evidence type="ECO:0000256" key="5">
    <source>
        <dbReference type="ARBA" id="ARBA00022475"/>
    </source>
</evidence>
<reference evidence="16" key="1">
    <citation type="submission" date="2017-02" db="EMBL/GenBank/DDBJ databases">
        <authorList>
            <person name="Varghese N."/>
            <person name="Submissions S."/>
        </authorList>
    </citation>
    <scope>NUCLEOTIDE SEQUENCE [LARGE SCALE GENOMIC DNA]</scope>
    <source>
        <strain evidence="16">USBA 833</strain>
    </source>
</reference>
<dbReference type="Proteomes" id="UP000190105">
    <property type="component" value="Unassembled WGS sequence"/>
</dbReference>
<feature type="transmembrane region" description="Helical" evidence="14">
    <location>
        <begin position="343"/>
        <end position="371"/>
    </location>
</feature>
<evidence type="ECO:0000256" key="9">
    <source>
        <dbReference type="ARBA" id="ARBA00022989"/>
    </source>
</evidence>
<organism evidence="15 16">
    <name type="scientific">Caloramator quimbayensis</name>
    <dbReference type="NCBI Taxonomy" id="1147123"/>
    <lineage>
        <taxon>Bacteria</taxon>
        <taxon>Bacillati</taxon>
        <taxon>Bacillota</taxon>
        <taxon>Clostridia</taxon>
        <taxon>Eubacteriales</taxon>
        <taxon>Clostridiaceae</taxon>
        <taxon>Caloramator</taxon>
    </lineage>
</organism>
<evidence type="ECO:0000256" key="10">
    <source>
        <dbReference type="ARBA" id="ARBA00023136"/>
    </source>
</evidence>
<proteinExistence type="inferred from homology"/>
<keyword evidence="15" id="KW-0282">Flagellum</keyword>
<keyword evidence="15" id="KW-0969">Cilium</keyword>
<evidence type="ECO:0000256" key="7">
    <source>
        <dbReference type="ARBA" id="ARBA00022795"/>
    </source>
</evidence>
<evidence type="ECO:0000256" key="12">
    <source>
        <dbReference type="ARBA" id="ARBA00023225"/>
    </source>
</evidence>
<comment type="similarity">
    <text evidence="2 14">Belongs to the FliR/MopE/SpaR family.</text>
</comment>
<keyword evidence="8" id="KW-0653">Protein transport</keyword>
<dbReference type="InterPro" id="IPR006135">
    <property type="entry name" value="T3SS_substrate_exporter"/>
</dbReference>
<evidence type="ECO:0000256" key="8">
    <source>
        <dbReference type="ARBA" id="ARBA00022927"/>
    </source>
</evidence>
<dbReference type="NCBIfam" id="TIGR00328">
    <property type="entry name" value="flhB"/>
    <property type="match status" value="1"/>
</dbReference>
<keyword evidence="16" id="KW-1185">Reference proteome</keyword>
<protein>
    <recommendedName>
        <fullName evidence="13 14">Flagellar biosynthetic protein FliR</fullName>
    </recommendedName>
</protein>
<feature type="transmembrane region" description="Helical" evidence="14">
    <location>
        <begin position="64"/>
        <end position="86"/>
    </location>
</feature>